<gene>
    <name evidence="2" type="ORF">BAU18_000934</name>
</gene>
<dbReference type="EMBL" id="MAEI02000001">
    <property type="protein sequence ID" value="MEO1781355.1"/>
    <property type="molecule type" value="Genomic_DNA"/>
</dbReference>
<keyword evidence="3" id="KW-1185">Reference proteome</keyword>
<name>A0ABV0EZV7_9ENTE</name>
<comment type="caution">
    <text evidence="2">The sequence shown here is derived from an EMBL/GenBank/DDBJ whole genome shotgun (WGS) entry which is preliminary data.</text>
</comment>
<dbReference type="Proteomes" id="UP001429357">
    <property type="component" value="Unassembled WGS sequence"/>
</dbReference>
<accession>A0ABV0EZV7</accession>
<sequence>MKLFQSYELLETSKLSHQLNSWSLAVFIALLVGASVLVDLCQISVVHFAFMQDVLCFFGGYLAITLAHEGVHGGFFKLFAPKQKVVFRRKRGLSYATSPGSYFSKRQYGLITLAPFLLLTLTGVCFLALVGAYFWAGLLLITHTASCVGDFYWLSLVLRGPKNAMVKDTVTGLALYLPVEK</sequence>
<organism evidence="2 3">
    <name type="scientific">Enterococcus diestrammenae</name>
    <dbReference type="NCBI Taxonomy" id="1155073"/>
    <lineage>
        <taxon>Bacteria</taxon>
        <taxon>Bacillati</taxon>
        <taxon>Bacillota</taxon>
        <taxon>Bacilli</taxon>
        <taxon>Lactobacillales</taxon>
        <taxon>Enterococcaceae</taxon>
        <taxon>Enterococcus</taxon>
    </lineage>
</organism>
<evidence type="ECO:0000313" key="3">
    <source>
        <dbReference type="Proteomes" id="UP001429357"/>
    </source>
</evidence>
<dbReference type="RefSeq" id="WP_161869366.1">
    <property type="nucleotide sequence ID" value="NZ_MAEI02000001.1"/>
</dbReference>
<feature type="transmembrane region" description="Helical" evidence="1">
    <location>
        <begin position="21"/>
        <end position="45"/>
    </location>
</feature>
<feature type="transmembrane region" description="Helical" evidence="1">
    <location>
        <begin position="135"/>
        <end position="158"/>
    </location>
</feature>
<reference evidence="2" key="1">
    <citation type="submission" date="2016-06" db="EMBL/GenBank/DDBJ databases">
        <authorList>
            <person name="Van Tyne D."/>
        </authorList>
    </citation>
    <scope>NUCLEOTIDE SEQUENCE</scope>
    <source>
        <strain evidence="2">JM9A</strain>
    </source>
</reference>
<keyword evidence="1" id="KW-0472">Membrane</keyword>
<reference evidence="2" key="2">
    <citation type="submission" date="2024-02" db="EMBL/GenBank/DDBJ databases">
        <title>The Genome Sequence of Enterococcus diestrammenae JM9A.</title>
        <authorList>
            <person name="Earl A."/>
            <person name="Manson A."/>
            <person name="Gilmore M."/>
            <person name="Sanders J."/>
            <person name="Shea T."/>
            <person name="Howe W."/>
            <person name="Livny J."/>
            <person name="Cuomo C."/>
            <person name="Neafsey D."/>
            <person name="Birren B."/>
        </authorList>
    </citation>
    <scope>NUCLEOTIDE SEQUENCE</scope>
    <source>
        <strain evidence="2">JM9A</strain>
    </source>
</reference>
<keyword evidence="1" id="KW-0812">Transmembrane</keyword>
<feature type="transmembrane region" description="Helical" evidence="1">
    <location>
        <begin position="108"/>
        <end position="129"/>
    </location>
</feature>
<evidence type="ECO:0000256" key="1">
    <source>
        <dbReference type="SAM" id="Phobius"/>
    </source>
</evidence>
<dbReference type="InterPro" id="IPR021683">
    <property type="entry name" value="DUF3267"/>
</dbReference>
<protein>
    <recommendedName>
        <fullName evidence="4">DUF3267 domain-containing protein</fullName>
    </recommendedName>
</protein>
<keyword evidence="1" id="KW-1133">Transmembrane helix</keyword>
<feature type="transmembrane region" description="Helical" evidence="1">
    <location>
        <begin position="57"/>
        <end position="80"/>
    </location>
</feature>
<proteinExistence type="predicted"/>
<dbReference type="Pfam" id="PF11667">
    <property type="entry name" value="DUF3267"/>
    <property type="match status" value="1"/>
</dbReference>
<evidence type="ECO:0008006" key="4">
    <source>
        <dbReference type="Google" id="ProtNLM"/>
    </source>
</evidence>
<evidence type="ECO:0000313" key="2">
    <source>
        <dbReference type="EMBL" id="MEO1781355.1"/>
    </source>
</evidence>